<organism evidence="2 3">
    <name type="scientific">Hyaloscypha bicolor E</name>
    <dbReference type="NCBI Taxonomy" id="1095630"/>
    <lineage>
        <taxon>Eukaryota</taxon>
        <taxon>Fungi</taxon>
        <taxon>Dikarya</taxon>
        <taxon>Ascomycota</taxon>
        <taxon>Pezizomycotina</taxon>
        <taxon>Leotiomycetes</taxon>
        <taxon>Helotiales</taxon>
        <taxon>Hyaloscyphaceae</taxon>
        <taxon>Hyaloscypha</taxon>
        <taxon>Hyaloscypha bicolor</taxon>
    </lineage>
</organism>
<accession>A0A2J6SYN5</accession>
<evidence type="ECO:0000259" key="1">
    <source>
        <dbReference type="Pfam" id="PF24764"/>
    </source>
</evidence>
<dbReference type="GeneID" id="36596815"/>
<dbReference type="EMBL" id="KZ613854">
    <property type="protein sequence ID" value="PMD55866.1"/>
    <property type="molecule type" value="Genomic_DNA"/>
</dbReference>
<dbReference type="AlphaFoldDB" id="A0A2J6SYN5"/>
<dbReference type="OrthoDB" id="3546635at2759"/>
<protein>
    <recommendedName>
        <fullName evidence="1">Integrase core domain-containing protein</fullName>
    </recommendedName>
</protein>
<proteinExistence type="predicted"/>
<dbReference type="PANTHER" id="PTHR46177">
    <property type="entry name" value="INTEGRASE CATALYTIC DOMAIN-CONTAINING PROTEIN"/>
    <property type="match status" value="1"/>
</dbReference>
<gene>
    <name evidence="2" type="ORF">K444DRAFT_82322</name>
</gene>
<reference evidence="2 3" key="1">
    <citation type="submission" date="2016-04" db="EMBL/GenBank/DDBJ databases">
        <title>A degradative enzymes factory behind the ericoid mycorrhizal symbiosis.</title>
        <authorList>
            <consortium name="DOE Joint Genome Institute"/>
            <person name="Martino E."/>
            <person name="Morin E."/>
            <person name="Grelet G."/>
            <person name="Kuo A."/>
            <person name="Kohler A."/>
            <person name="Daghino S."/>
            <person name="Barry K."/>
            <person name="Choi C."/>
            <person name="Cichocki N."/>
            <person name="Clum A."/>
            <person name="Copeland A."/>
            <person name="Hainaut M."/>
            <person name="Haridas S."/>
            <person name="Labutti K."/>
            <person name="Lindquist E."/>
            <person name="Lipzen A."/>
            <person name="Khouja H.-R."/>
            <person name="Murat C."/>
            <person name="Ohm R."/>
            <person name="Olson A."/>
            <person name="Spatafora J."/>
            <person name="Veneault-Fourrey C."/>
            <person name="Henrissat B."/>
            <person name="Grigoriev I."/>
            <person name="Martin F."/>
            <person name="Perotto S."/>
        </authorList>
    </citation>
    <scope>NUCLEOTIDE SEQUENCE [LARGE SCALE GENOMIC DNA]</scope>
    <source>
        <strain evidence="2 3">E</strain>
    </source>
</reference>
<dbReference type="RefSeq" id="XP_024732770.1">
    <property type="nucleotide sequence ID" value="XM_024888739.1"/>
</dbReference>
<sequence length="107" mass="12134">MKAARGEYNIYGPNFVWSIDGYCKLRFCGIEIYAGIDAYSRFVPWIYIGISNGCAVAILVQYLDLVDEMEVIPLHIRLDRGCETPIVANAHYILHKATCQTRGIDPY</sequence>
<dbReference type="InterPro" id="IPR058913">
    <property type="entry name" value="Integrase_dom_put"/>
</dbReference>
<dbReference type="Pfam" id="PF24764">
    <property type="entry name" value="rva_4"/>
    <property type="match status" value="1"/>
</dbReference>
<evidence type="ECO:0000313" key="2">
    <source>
        <dbReference type="EMBL" id="PMD55866.1"/>
    </source>
</evidence>
<dbReference type="InParanoid" id="A0A2J6SYN5"/>
<name>A0A2J6SYN5_9HELO</name>
<dbReference type="Proteomes" id="UP000235371">
    <property type="component" value="Unassembled WGS sequence"/>
</dbReference>
<dbReference type="PANTHER" id="PTHR46177:SF1">
    <property type="entry name" value="INTEGRASE CATALYTIC DOMAIN-CONTAINING PROTEIN"/>
    <property type="match status" value="1"/>
</dbReference>
<evidence type="ECO:0000313" key="3">
    <source>
        <dbReference type="Proteomes" id="UP000235371"/>
    </source>
</evidence>
<feature type="domain" description="Integrase core" evidence="1">
    <location>
        <begin position="8"/>
        <end position="91"/>
    </location>
</feature>
<keyword evidence="3" id="KW-1185">Reference proteome</keyword>